<dbReference type="EMBL" id="SWKU01000008">
    <property type="protein sequence ID" value="KAF3004346.1"/>
    <property type="molecule type" value="Genomic_DNA"/>
</dbReference>
<keyword evidence="3 5" id="KW-1133">Transmembrane helix</keyword>
<dbReference type="OrthoDB" id="3358017at2759"/>
<evidence type="ECO:0000256" key="3">
    <source>
        <dbReference type="ARBA" id="ARBA00022989"/>
    </source>
</evidence>
<comment type="caution">
    <text evidence="6">The sequence shown here is derived from an EMBL/GenBank/DDBJ whole genome shotgun (WGS) entry which is preliminary data.</text>
</comment>
<feature type="transmembrane region" description="Helical" evidence="5">
    <location>
        <begin position="25"/>
        <end position="44"/>
    </location>
</feature>
<comment type="subcellular location">
    <subcellularLocation>
        <location evidence="1">Membrane</location>
        <topology evidence="1">Multi-pass membrane protein</topology>
    </subcellularLocation>
</comment>
<feature type="transmembrane region" description="Helical" evidence="5">
    <location>
        <begin position="81"/>
        <end position="104"/>
    </location>
</feature>
<proteinExistence type="predicted"/>
<dbReference type="Proteomes" id="UP000801428">
    <property type="component" value="Unassembled WGS sequence"/>
</dbReference>
<evidence type="ECO:0000313" key="6">
    <source>
        <dbReference type="EMBL" id="KAF3004346.1"/>
    </source>
</evidence>
<dbReference type="AlphaFoldDB" id="A0A9P4TGU6"/>
<dbReference type="GO" id="GO:0016020">
    <property type="term" value="C:membrane"/>
    <property type="evidence" value="ECO:0007669"/>
    <property type="project" value="UniProtKB-SubCell"/>
</dbReference>
<dbReference type="Pfam" id="PF04479">
    <property type="entry name" value="RTA1"/>
    <property type="match status" value="1"/>
</dbReference>
<evidence type="ECO:0000256" key="1">
    <source>
        <dbReference type="ARBA" id="ARBA00004141"/>
    </source>
</evidence>
<name>A0A9P4TGU6_CURKU</name>
<keyword evidence="2 5" id="KW-0812">Transmembrane</keyword>
<dbReference type="PANTHER" id="PTHR31465:SF17">
    <property type="entry name" value="DOMAIN PROTEIN, PUTATIVE (AFU_ORTHOLOGUE AFUA_5G09900)-RELATED"/>
    <property type="match status" value="1"/>
</dbReference>
<evidence type="ECO:0000256" key="4">
    <source>
        <dbReference type="ARBA" id="ARBA00023136"/>
    </source>
</evidence>
<evidence type="ECO:0000256" key="2">
    <source>
        <dbReference type="ARBA" id="ARBA00022692"/>
    </source>
</evidence>
<evidence type="ECO:0000313" key="7">
    <source>
        <dbReference type="Proteomes" id="UP000801428"/>
    </source>
</evidence>
<gene>
    <name evidence="6" type="ORF">E8E13_009605</name>
</gene>
<keyword evidence="4 5" id="KW-0472">Membrane</keyword>
<evidence type="ECO:0000256" key="5">
    <source>
        <dbReference type="SAM" id="Phobius"/>
    </source>
</evidence>
<reference evidence="6" key="1">
    <citation type="submission" date="2019-04" db="EMBL/GenBank/DDBJ databases">
        <title>Sequencing of skin fungus with MAO and IRED activity.</title>
        <authorList>
            <person name="Marsaioli A.J."/>
            <person name="Bonatto J.M.C."/>
            <person name="Reis Junior O."/>
        </authorList>
    </citation>
    <scope>NUCLEOTIDE SEQUENCE</scope>
    <source>
        <strain evidence="6">30M1</strain>
    </source>
</reference>
<sequence>MLHHLHPRKDGYADQSLYPYNPSKTAALAFTALFATAGALHIILMFPYRAWFPIPMIIGTAMEAGSYYLRSHSHNNTHKLLPFILSTLLIMGAAPMLAATIYMSLKRVATALDAAHYAPVSLRWVSKLFVLVDIGLVQRSLWRDWLPK</sequence>
<protein>
    <submittedName>
        <fullName evidence="6">Uncharacterized protein</fullName>
    </submittedName>
</protein>
<dbReference type="PANTHER" id="PTHR31465">
    <property type="entry name" value="PROTEIN RTA1-RELATED"/>
    <property type="match status" value="1"/>
</dbReference>
<accession>A0A9P4TGU6</accession>
<keyword evidence="7" id="KW-1185">Reference proteome</keyword>
<organism evidence="6 7">
    <name type="scientific">Curvularia kusanoi</name>
    <name type="common">Cochliobolus kusanoi</name>
    <dbReference type="NCBI Taxonomy" id="90978"/>
    <lineage>
        <taxon>Eukaryota</taxon>
        <taxon>Fungi</taxon>
        <taxon>Dikarya</taxon>
        <taxon>Ascomycota</taxon>
        <taxon>Pezizomycotina</taxon>
        <taxon>Dothideomycetes</taxon>
        <taxon>Pleosporomycetidae</taxon>
        <taxon>Pleosporales</taxon>
        <taxon>Pleosporineae</taxon>
        <taxon>Pleosporaceae</taxon>
        <taxon>Curvularia</taxon>
    </lineage>
</organism>
<dbReference type="InterPro" id="IPR007568">
    <property type="entry name" value="RTA1"/>
</dbReference>